<comment type="subunit">
    <text evidence="5">DNA polymerase III contains a core (composed of alpha, epsilon and theta chains) that associates with a tau subunit. This core dimerizes to form the POLIII' complex. PolIII' associates with the gamma complex (composed of gamma, delta, delta', psi and chi chains) and with the beta chain to form the complete DNA polymerase III complex.</text>
</comment>
<dbReference type="InterPro" id="IPR006054">
    <property type="entry name" value="DnaQ"/>
</dbReference>
<dbReference type="GO" id="GO:0008408">
    <property type="term" value="F:3'-5' exonuclease activity"/>
    <property type="evidence" value="ECO:0007669"/>
    <property type="project" value="TreeGrafter"/>
</dbReference>
<dbReference type="InterPro" id="IPR012337">
    <property type="entry name" value="RNaseH-like_sf"/>
</dbReference>
<comment type="function">
    <text evidence="4">DNA polymerase III is a complex, multichain enzyme responsible for most of the replicative synthesis in bacteria. The epsilon subunit contain the editing function and is a proofreading 3'-5' exonuclease.</text>
</comment>
<dbReference type="SMART" id="SM00479">
    <property type="entry name" value="EXOIII"/>
    <property type="match status" value="1"/>
</dbReference>
<dbReference type="PANTHER" id="PTHR30231">
    <property type="entry name" value="DNA POLYMERASE III SUBUNIT EPSILON"/>
    <property type="match status" value="1"/>
</dbReference>
<evidence type="ECO:0000256" key="4">
    <source>
        <dbReference type="ARBA" id="ARBA00025483"/>
    </source>
</evidence>
<dbReference type="Proteomes" id="UP000886657">
    <property type="component" value="Unassembled WGS sequence"/>
</dbReference>
<evidence type="ECO:0000313" key="7">
    <source>
        <dbReference type="EMBL" id="MBK9795437.1"/>
    </source>
</evidence>
<dbReference type="GO" id="GO:0003887">
    <property type="term" value="F:DNA-directed DNA polymerase activity"/>
    <property type="evidence" value="ECO:0007669"/>
    <property type="project" value="InterPro"/>
</dbReference>
<dbReference type="InterPro" id="IPR013520">
    <property type="entry name" value="Ribonucl_H"/>
</dbReference>
<dbReference type="GO" id="GO:0006260">
    <property type="term" value="P:DNA replication"/>
    <property type="evidence" value="ECO:0007669"/>
    <property type="project" value="InterPro"/>
</dbReference>
<feature type="domain" description="Exonuclease" evidence="6">
    <location>
        <begin position="26"/>
        <end position="204"/>
    </location>
</feature>
<dbReference type="Gene3D" id="3.30.420.10">
    <property type="entry name" value="Ribonuclease H-like superfamily/Ribonuclease H"/>
    <property type="match status" value="1"/>
</dbReference>
<dbReference type="CDD" id="cd06127">
    <property type="entry name" value="DEDDh"/>
    <property type="match status" value="1"/>
</dbReference>
<sequence length="235" mass="25679">MGLRAWTRAKLGMGASGADLPIQELRFTVLDTELTGLDERRDDIISIGALHMQGSRIELGNTFQELVKPGAILDGRTVVIHGITPSELEARPPIEEVLASFTEYAEGTVLVGHCLSLDLGFLNRDARRFRRAPFRNAAVDTLSLYGWLRRRSSDHPAFTLDLPAPSLFDLAAAFEIPVEASHSAIGDAYVTAQLFQRFLPLLQQAGVGTLAGLRRVGNPRRQLANLAASDGHTHF</sequence>
<dbReference type="SUPFAM" id="SSF53098">
    <property type="entry name" value="Ribonuclease H-like"/>
    <property type="match status" value="1"/>
</dbReference>
<dbReference type="PANTHER" id="PTHR30231:SF4">
    <property type="entry name" value="PROTEIN NEN2"/>
    <property type="match status" value="1"/>
</dbReference>
<comment type="caution">
    <text evidence="7">The sequence shown here is derived from an EMBL/GenBank/DDBJ whole genome shotgun (WGS) entry which is preliminary data.</text>
</comment>
<protein>
    <submittedName>
        <fullName evidence="7">3'-5' exonuclease</fullName>
    </submittedName>
</protein>
<keyword evidence="2" id="KW-0378">Hydrolase</keyword>
<name>A0A9D7XGW6_9BACT</name>
<organism evidence="7 8">
    <name type="scientific">Candidatus Geothrix skivensis</name>
    <dbReference type="NCBI Taxonomy" id="2954439"/>
    <lineage>
        <taxon>Bacteria</taxon>
        <taxon>Pseudomonadati</taxon>
        <taxon>Acidobacteriota</taxon>
        <taxon>Holophagae</taxon>
        <taxon>Holophagales</taxon>
        <taxon>Holophagaceae</taxon>
        <taxon>Geothrix</taxon>
    </lineage>
</organism>
<evidence type="ECO:0000259" key="6">
    <source>
        <dbReference type="SMART" id="SM00479"/>
    </source>
</evidence>
<dbReference type="GO" id="GO:0005829">
    <property type="term" value="C:cytosol"/>
    <property type="evidence" value="ECO:0007669"/>
    <property type="project" value="TreeGrafter"/>
</dbReference>
<dbReference type="GO" id="GO:0003677">
    <property type="term" value="F:DNA binding"/>
    <property type="evidence" value="ECO:0007669"/>
    <property type="project" value="InterPro"/>
</dbReference>
<gene>
    <name evidence="7" type="ORF">IPP58_02870</name>
</gene>
<dbReference type="Pfam" id="PF00929">
    <property type="entry name" value="RNase_T"/>
    <property type="match status" value="1"/>
</dbReference>
<evidence type="ECO:0000313" key="8">
    <source>
        <dbReference type="Proteomes" id="UP000886657"/>
    </source>
</evidence>
<evidence type="ECO:0000256" key="5">
    <source>
        <dbReference type="ARBA" id="ARBA00026073"/>
    </source>
</evidence>
<keyword evidence="3 7" id="KW-0269">Exonuclease</keyword>
<evidence type="ECO:0000256" key="2">
    <source>
        <dbReference type="ARBA" id="ARBA00022801"/>
    </source>
</evidence>
<evidence type="ECO:0000256" key="3">
    <source>
        <dbReference type="ARBA" id="ARBA00022839"/>
    </source>
</evidence>
<dbReference type="NCBIfam" id="TIGR00573">
    <property type="entry name" value="dnaq"/>
    <property type="match status" value="1"/>
</dbReference>
<reference evidence="7" key="1">
    <citation type="submission" date="2020-10" db="EMBL/GenBank/DDBJ databases">
        <title>Connecting structure to function with the recovery of over 1000 high-quality activated sludge metagenome-assembled genomes encoding full-length rRNA genes using long-read sequencing.</title>
        <authorList>
            <person name="Singleton C.M."/>
            <person name="Petriglieri F."/>
            <person name="Kristensen J.M."/>
            <person name="Kirkegaard R.H."/>
            <person name="Michaelsen T.Y."/>
            <person name="Andersen M.H."/>
            <person name="Karst S.M."/>
            <person name="Dueholm M.S."/>
            <person name="Nielsen P.H."/>
            <person name="Albertsen M."/>
        </authorList>
    </citation>
    <scope>NUCLEOTIDE SEQUENCE</scope>
    <source>
        <strain evidence="7">Skiv_18-Q3-R9-52_MAXAC.067</strain>
    </source>
</reference>
<dbReference type="InterPro" id="IPR036397">
    <property type="entry name" value="RNaseH_sf"/>
</dbReference>
<dbReference type="EMBL" id="JADKIO010000005">
    <property type="protein sequence ID" value="MBK9795437.1"/>
    <property type="molecule type" value="Genomic_DNA"/>
</dbReference>
<dbReference type="AlphaFoldDB" id="A0A9D7XGW6"/>
<proteinExistence type="predicted"/>
<accession>A0A9D7XGW6</accession>
<evidence type="ECO:0000256" key="1">
    <source>
        <dbReference type="ARBA" id="ARBA00022722"/>
    </source>
</evidence>
<keyword evidence="1" id="KW-0540">Nuclease</keyword>
<dbReference type="FunFam" id="3.30.420.10:FF:000045">
    <property type="entry name" value="3'-5' exonuclease DinG"/>
    <property type="match status" value="1"/>
</dbReference>